<keyword evidence="3" id="KW-1185">Reference proteome</keyword>
<feature type="transmembrane region" description="Helical" evidence="1">
    <location>
        <begin position="433"/>
        <end position="453"/>
    </location>
</feature>
<feature type="transmembrane region" description="Helical" evidence="1">
    <location>
        <begin position="26"/>
        <end position="46"/>
    </location>
</feature>
<keyword evidence="1" id="KW-0472">Membrane</keyword>
<dbReference type="RefSeq" id="WP_076341676.1">
    <property type="nucleotide sequence ID" value="NZ_CAJTMI010000026.1"/>
</dbReference>
<dbReference type="GeneID" id="78275810"/>
<dbReference type="Proteomes" id="UP000186705">
    <property type="component" value="Unassembled WGS sequence"/>
</dbReference>
<keyword evidence="1" id="KW-1133">Transmembrane helix</keyword>
<feature type="transmembrane region" description="Helical" evidence="1">
    <location>
        <begin position="142"/>
        <end position="166"/>
    </location>
</feature>
<feature type="transmembrane region" description="Helical" evidence="1">
    <location>
        <begin position="399"/>
        <end position="421"/>
    </location>
</feature>
<dbReference type="OrthoDB" id="138672at2"/>
<sequence>MRDFYLLSRALFKNTYSLKKNRGKTIALAALLFLSISPILVMAYFLCLDTFQNSNLGLLTLQALLFLANMIIFWTALFVFPSSFYFSNDVPQLLTLPIPSRTIILAKTFMAYVSSLLISVLFLIPVWIAFVQAGVNGLGAVFFIFQIFLNFLPVLFVIGILTILVMRFIPFFKNKDRFMLVLGILSIGLAVIVGVGSQSLSGDAMEIVQEMLSKNPQLFSNALKIFFQIPSVSESIYFGSWSAFLISLLISFAFGLVFVVLAEKMYLPVALTIGSSGQKRVKEKKIKASDPFMSYLGVQFKTLLRSPTYFSNLVLGSFVGPIMMVAIFLINPEIRQFLPMLKSIDLSTFFNLWTGLFLAGGISGFFLGSMNGICATTFSREGRNIDFIKIIPLSMSKQIDARLIVGLFFSMISALLMLIAFHYIFSYAWYYDLAYIGGALLSSILVNLISILIDGIHPKLDWEDETGAVKQNFNVMGELFVSWLILGLFVLLYFVSPSLDIFALLALIVTIVLVGIFYKFVPKIVLKHLMNV</sequence>
<feature type="transmembrane region" description="Helical" evidence="1">
    <location>
        <begin position="66"/>
        <end position="88"/>
    </location>
</feature>
<protein>
    <submittedName>
        <fullName evidence="2">Uncharacterized protein</fullName>
    </submittedName>
</protein>
<feature type="transmembrane region" description="Helical" evidence="1">
    <location>
        <begin position="501"/>
        <end position="521"/>
    </location>
</feature>
<evidence type="ECO:0000256" key="1">
    <source>
        <dbReference type="SAM" id="Phobius"/>
    </source>
</evidence>
<reference evidence="2 3" key="1">
    <citation type="submission" date="2016-11" db="EMBL/GenBank/DDBJ databases">
        <title>Description of two novel members of the family Erysipelotrichaceae: Ileibacterium lipovorans gen. nov., sp. nov. and Dubosiella newyorkensis, gen. nov., sp. nov.</title>
        <authorList>
            <person name="Cox L.M."/>
            <person name="Sohn J."/>
            <person name="Tyrrell K.L."/>
            <person name="Citron D.M."/>
            <person name="Lawson P.A."/>
            <person name="Patel N.B."/>
            <person name="Iizumi T."/>
            <person name="Perez-Perez G.I."/>
            <person name="Goldstein E.J."/>
            <person name="Blaser M.J."/>
        </authorList>
    </citation>
    <scope>NUCLEOTIDE SEQUENCE [LARGE SCALE GENOMIC DNA]</scope>
    <source>
        <strain evidence="2 3">NYU-BL-A4</strain>
    </source>
</reference>
<keyword evidence="1" id="KW-0812">Transmembrane</keyword>
<feature type="transmembrane region" description="Helical" evidence="1">
    <location>
        <begin position="350"/>
        <end position="378"/>
    </location>
</feature>
<feature type="transmembrane region" description="Helical" evidence="1">
    <location>
        <begin position="109"/>
        <end position="130"/>
    </location>
</feature>
<comment type="caution">
    <text evidence="2">The sequence shown here is derived from an EMBL/GenBank/DDBJ whole genome shotgun (WGS) entry which is preliminary data.</text>
</comment>
<gene>
    <name evidence="2" type="ORF">BO225_07650</name>
</gene>
<dbReference type="STRING" id="1862672.BO225_07650"/>
<evidence type="ECO:0000313" key="2">
    <source>
        <dbReference type="EMBL" id="OLU45800.1"/>
    </source>
</evidence>
<dbReference type="AlphaFoldDB" id="A0A1U7NLQ0"/>
<feature type="transmembrane region" description="Helical" evidence="1">
    <location>
        <begin position="309"/>
        <end position="330"/>
    </location>
</feature>
<name>A0A1U7NLQ0_9FIRM</name>
<accession>A0A1U7NLQ0</accession>
<feature type="transmembrane region" description="Helical" evidence="1">
    <location>
        <begin position="178"/>
        <end position="196"/>
    </location>
</feature>
<evidence type="ECO:0000313" key="3">
    <source>
        <dbReference type="Proteomes" id="UP000186705"/>
    </source>
</evidence>
<feature type="transmembrane region" description="Helical" evidence="1">
    <location>
        <begin position="473"/>
        <end position="495"/>
    </location>
</feature>
<feature type="transmembrane region" description="Helical" evidence="1">
    <location>
        <begin position="236"/>
        <end position="261"/>
    </location>
</feature>
<dbReference type="EMBL" id="MPKA01000079">
    <property type="protein sequence ID" value="OLU45800.1"/>
    <property type="molecule type" value="Genomic_DNA"/>
</dbReference>
<proteinExistence type="predicted"/>
<organism evidence="2 3">
    <name type="scientific">Dubosiella newyorkensis</name>
    <dbReference type="NCBI Taxonomy" id="1862672"/>
    <lineage>
        <taxon>Bacteria</taxon>
        <taxon>Bacillati</taxon>
        <taxon>Bacillota</taxon>
        <taxon>Erysipelotrichia</taxon>
        <taxon>Erysipelotrichales</taxon>
        <taxon>Erysipelotrichaceae</taxon>
        <taxon>Dubosiella</taxon>
    </lineage>
</organism>